<evidence type="ECO:0000256" key="10">
    <source>
        <dbReference type="RuleBase" id="RU003691"/>
    </source>
</evidence>
<feature type="binding site" evidence="8">
    <location>
        <begin position="176"/>
        <end position="183"/>
    </location>
    <ligand>
        <name>NAD(+)</name>
        <dbReference type="ChEBI" id="CHEBI:57540"/>
    </ligand>
</feature>
<evidence type="ECO:0000256" key="5">
    <source>
        <dbReference type="ARBA" id="ARBA00023002"/>
    </source>
</evidence>
<dbReference type="PIRSF" id="PIRSF000350">
    <property type="entry name" value="Mercury_reductase_MerA"/>
    <property type="match status" value="1"/>
</dbReference>
<dbReference type="Pfam" id="PF07992">
    <property type="entry name" value="Pyr_redox_2"/>
    <property type="match status" value="1"/>
</dbReference>
<evidence type="ECO:0000313" key="13">
    <source>
        <dbReference type="EMBL" id="KSU48418.1"/>
    </source>
</evidence>
<evidence type="ECO:0000256" key="8">
    <source>
        <dbReference type="PIRSR" id="PIRSR000350-3"/>
    </source>
</evidence>
<sequence length="475" mass="52146">MKTYQLVVIGGGAAGMTIAAGAASLGAHVALIERHTHLGGDCLHYGCVPSKALIEAAHDVHVMKRTAEKYNVTLNGDAVYSKTKASVDRARNIIQSHDGTKRFEDLGVDVYIGEATFLSAHEVEVAGQLVVGEKFAISTGSQPIIPPIDGLDTIDYLTNETIFELTERPERLLVIGGGAIGLELSQAYAHLGTEVTVIEGMKTLLGKEDRDMVEVIQRQLEQELTLHLDTKVTHVRKSAGGIEVTVEANGESRVIETDAVLVAVGRKPRIEALRLDRAGVHVEKGFVQVDSSLRTSQRHIFAVGDTINSLPFTHVAGLEGKTVVTNALFGLRTKPDYRAVPWVTFTTPELFHLGLTEDEARKKHGEIKVYQTGLDEVDRFVINGQTEGRVKLIADKRGKLIGAHAIGEQAGEWMQEVVYAMARKDKVGQLSRVVHPYPIRGAAVQRAADVYWRERLFAGPIPKWLKRYFDWKQGE</sequence>
<dbReference type="AlphaFoldDB" id="A0A0V8GE25"/>
<evidence type="ECO:0000313" key="15">
    <source>
        <dbReference type="Proteomes" id="UP000053797"/>
    </source>
</evidence>
<dbReference type="Proteomes" id="UP000072605">
    <property type="component" value="Unassembled WGS sequence"/>
</dbReference>
<evidence type="ECO:0000259" key="11">
    <source>
        <dbReference type="Pfam" id="PF02852"/>
    </source>
</evidence>
<dbReference type="PANTHER" id="PTHR43014:SF2">
    <property type="entry name" value="MERCURIC REDUCTASE"/>
    <property type="match status" value="1"/>
</dbReference>
<feature type="binding site" evidence="8">
    <location>
        <position position="51"/>
    </location>
    <ligand>
        <name>FAD</name>
        <dbReference type="ChEBI" id="CHEBI:57692"/>
    </ligand>
</feature>
<evidence type="ECO:0000256" key="9">
    <source>
        <dbReference type="PIRSR" id="PIRSR000350-4"/>
    </source>
</evidence>
<evidence type="ECO:0000256" key="2">
    <source>
        <dbReference type="ARBA" id="ARBA00022630"/>
    </source>
</evidence>
<feature type="binding site" evidence="8">
    <location>
        <position position="199"/>
    </location>
    <ligand>
        <name>NAD(+)</name>
        <dbReference type="ChEBI" id="CHEBI:57540"/>
    </ligand>
</feature>
<dbReference type="InterPro" id="IPR023753">
    <property type="entry name" value="FAD/NAD-binding_dom"/>
</dbReference>
<name>A0A0V8GE25_9BACL</name>
<dbReference type="InterPro" id="IPR004099">
    <property type="entry name" value="Pyr_nucl-diS_OxRdtase_dimer"/>
</dbReference>
<dbReference type="Proteomes" id="UP000053797">
    <property type="component" value="Unassembled WGS sequence"/>
</dbReference>
<evidence type="ECO:0000256" key="3">
    <source>
        <dbReference type="ARBA" id="ARBA00022827"/>
    </source>
</evidence>
<dbReference type="GO" id="GO:0016668">
    <property type="term" value="F:oxidoreductase activity, acting on a sulfur group of donors, NAD(P) as acceptor"/>
    <property type="evidence" value="ECO:0007669"/>
    <property type="project" value="InterPro"/>
</dbReference>
<evidence type="ECO:0000256" key="7">
    <source>
        <dbReference type="ARBA" id="ARBA00023284"/>
    </source>
</evidence>
<reference evidence="14 16" key="2">
    <citation type="journal article" date="2016" name="Front. Microbiol.">
        <title>Genomic Resource of Rice Seed Associated Bacteria.</title>
        <authorList>
            <person name="Midha S."/>
            <person name="Bansal K."/>
            <person name="Sharma S."/>
            <person name="Kumar N."/>
            <person name="Patil P.P."/>
            <person name="Chaudhry V."/>
            <person name="Patil P.B."/>
        </authorList>
    </citation>
    <scope>NUCLEOTIDE SEQUENCE [LARGE SCALE GENOMIC DNA]</scope>
    <source>
        <strain evidence="14 16">RSA11</strain>
    </source>
</reference>
<evidence type="ECO:0000256" key="1">
    <source>
        <dbReference type="ARBA" id="ARBA00007532"/>
    </source>
</evidence>
<keyword evidence="7 10" id="KW-0676">Redox-active center</keyword>
<keyword evidence="2 10" id="KW-0285">Flavoprotein</keyword>
<dbReference type="SUPFAM" id="SSF51905">
    <property type="entry name" value="FAD/NAD(P)-binding domain"/>
    <property type="match status" value="1"/>
</dbReference>
<dbReference type="GO" id="GO:0003955">
    <property type="term" value="F:NAD(P)H dehydrogenase (quinone) activity"/>
    <property type="evidence" value="ECO:0007669"/>
    <property type="project" value="TreeGrafter"/>
</dbReference>
<dbReference type="OrthoDB" id="9800167at2"/>
<keyword evidence="6" id="KW-1015">Disulfide bond</keyword>
<dbReference type="EMBL" id="LDQV01000030">
    <property type="protein sequence ID" value="KTR25886.1"/>
    <property type="molecule type" value="Genomic_DNA"/>
</dbReference>
<keyword evidence="5 10" id="KW-0560">Oxidoreductase</keyword>
<dbReference type="Gene3D" id="3.30.390.30">
    <property type="match status" value="1"/>
</dbReference>
<comment type="caution">
    <text evidence="13">The sequence shown here is derived from an EMBL/GenBank/DDBJ whole genome shotgun (WGS) entry which is preliminary data.</text>
</comment>
<keyword evidence="8" id="KW-0547">Nucleotide-binding</keyword>
<evidence type="ECO:0000313" key="16">
    <source>
        <dbReference type="Proteomes" id="UP000072605"/>
    </source>
</evidence>
<dbReference type="PRINTS" id="PR00411">
    <property type="entry name" value="PNDRDTASEI"/>
</dbReference>
<comment type="cofactor">
    <cofactor evidence="8">
        <name>FAD</name>
        <dbReference type="ChEBI" id="CHEBI:57692"/>
    </cofactor>
    <text evidence="8">Binds 1 FAD per subunit.</text>
</comment>
<evidence type="ECO:0000313" key="14">
    <source>
        <dbReference type="EMBL" id="KTR25886.1"/>
    </source>
</evidence>
<dbReference type="RefSeq" id="WP_023469701.1">
    <property type="nucleotide sequence ID" value="NZ_FMYN01000004.1"/>
</dbReference>
<dbReference type="PROSITE" id="PS00076">
    <property type="entry name" value="PYRIDINE_REDOX_1"/>
    <property type="match status" value="1"/>
</dbReference>
<protein>
    <submittedName>
        <fullName evidence="13">Pyridine nucleotide-disulfide oxidoreductase</fullName>
    </submittedName>
</protein>
<feature type="binding site" evidence="8">
    <location>
        <position position="305"/>
    </location>
    <ligand>
        <name>NAD(+)</name>
        <dbReference type="ChEBI" id="CHEBI:57540"/>
    </ligand>
</feature>
<dbReference type="Pfam" id="PF02852">
    <property type="entry name" value="Pyr_redox_dim"/>
    <property type="match status" value="1"/>
</dbReference>
<feature type="domain" description="Pyridine nucleotide-disulphide oxidoreductase dimerisation" evidence="11">
    <location>
        <begin position="340"/>
        <end position="447"/>
    </location>
</feature>
<dbReference type="EMBL" id="LNQL01000004">
    <property type="protein sequence ID" value="KSU48418.1"/>
    <property type="molecule type" value="Genomic_DNA"/>
</dbReference>
<proteinExistence type="inferred from homology"/>
<evidence type="ECO:0000256" key="4">
    <source>
        <dbReference type="ARBA" id="ARBA00022857"/>
    </source>
</evidence>
<reference evidence="13 15" key="1">
    <citation type="journal article" date="2015" name="Int. J. Syst. Evol. Microbiol.">
        <title>Exiguobacterium enclense sp. nov., isolated from sediment.</title>
        <authorList>
            <person name="Dastager S.G."/>
            <person name="Mawlankar R."/>
            <person name="Sonalkar V.V."/>
            <person name="Thorat M.N."/>
            <person name="Mual P."/>
            <person name="Verma A."/>
            <person name="Krishnamurthi S."/>
            <person name="Tang S.K."/>
            <person name="Li W.J."/>
        </authorList>
    </citation>
    <scope>NUCLEOTIDE SEQUENCE [LARGE SCALE GENOMIC DNA]</scope>
    <source>
        <strain evidence="13 15">NIO-1109</strain>
    </source>
</reference>
<keyword evidence="8" id="KW-0520">NAD</keyword>
<keyword evidence="3 8" id="KW-0274">FAD</keyword>
<dbReference type="InterPro" id="IPR036188">
    <property type="entry name" value="FAD/NAD-bd_sf"/>
</dbReference>
<feature type="binding site" evidence="8">
    <location>
        <position position="265"/>
    </location>
    <ligand>
        <name>NAD(+)</name>
        <dbReference type="ChEBI" id="CHEBI:57540"/>
    </ligand>
</feature>
<comment type="similarity">
    <text evidence="1 10">Belongs to the class-I pyridine nucleotide-disulfide oxidoreductase family.</text>
</comment>
<organism evidence="13 15">
    <name type="scientific">Exiguobacterium indicum</name>
    <dbReference type="NCBI Taxonomy" id="296995"/>
    <lineage>
        <taxon>Bacteria</taxon>
        <taxon>Bacillati</taxon>
        <taxon>Bacillota</taxon>
        <taxon>Bacilli</taxon>
        <taxon>Bacillales</taxon>
        <taxon>Bacillales Family XII. Incertae Sedis</taxon>
        <taxon>Exiguobacterium</taxon>
    </lineage>
</organism>
<feature type="domain" description="FAD/NAD(P)-binding" evidence="12">
    <location>
        <begin position="4"/>
        <end position="320"/>
    </location>
</feature>
<dbReference type="InterPro" id="IPR001100">
    <property type="entry name" value="Pyr_nuc-diS_OxRdtase"/>
</dbReference>
<accession>A0A0V8GE25</accession>
<keyword evidence="4" id="KW-0521">NADP</keyword>
<feature type="disulfide bond" description="Redox-active" evidence="9">
    <location>
        <begin position="42"/>
        <end position="47"/>
    </location>
</feature>
<evidence type="ECO:0000259" key="12">
    <source>
        <dbReference type="Pfam" id="PF07992"/>
    </source>
</evidence>
<dbReference type="GO" id="GO:0050660">
    <property type="term" value="F:flavin adenine dinucleotide binding"/>
    <property type="evidence" value="ECO:0007669"/>
    <property type="project" value="TreeGrafter"/>
</dbReference>
<dbReference type="Gene3D" id="3.50.50.60">
    <property type="entry name" value="FAD/NAD(P)-binding domain"/>
    <property type="match status" value="2"/>
</dbReference>
<evidence type="ECO:0000256" key="6">
    <source>
        <dbReference type="ARBA" id="ARBA00023157"/>
    </source>
</evidence>
<feature type="binding site" evidence="8">
    <location>
        <begin position="139"/>
        <end position="141"/>
    </location>
    <ligand>
        <name>FAD</name>
        <dbReference type="ChEBI" id="CHEBI:57692"/>
    </ligand>
</feature>
<dbReference type="PANTHER" id="PTHR43014">
    <property type="entry name" value="MERCURIC REDUCTASE"/>
    <property type="match status" value="1"/>
</dbReference>
<dbReference type="PRINTS" id="PR00368">
    <property type="entry name" value="FADPNR"/>
</dbReference>
<dbReference type="SUPFAM" id="SSF55424">
    <property type="entry name" value="FAD/NAD-linked reductases, dimerisation (C-terminal) domain"/>
    <property type="match status" value="1"/>
</dbReference>
<gene>
    <name evidence="13" type="ORF">AS033_12415</name>
    <name evidence="14" type="ORF">RSA11_13425</name>
</gene>
<dbReference type="InterPro" id="IPR012999">
    <property type="entry name" value="Pyr_OxRdtase_I_AS"/>
</dbReference>
<dbReference type="InterPro" id="IPR016156">
    <property type="entry name" value="FAD/NAD-linked_Rdtase_dimer_sf"/>
</dbReference>